<dbReference type="EMBL" id="JAATJB010000006">
    <property type="protein sequence ID" value="NJB98029.1"/>
    <property type="molecule type" value="Genomic_DNA"/>
</dbReference>
<dbReference type="Pfam" id="PF20552">
    <property type="entry name" value="HTH_62"/>
    <property type="match status" value="1"/>
</dbReference>
<organism evidence="4 5">
    <name type="scientific">Sphingomonas trueperi</name>
    <dbReference type="NCBI Taxonomy" id="53317"/>
    <lineage>
        <taxon>Bacteria</taxon>
        <taxon>Pseudomonadati</taxon>
        <taxon>Pseudomonadota</taxon>
        <taxon>Alphaproteobacteria</taxon>
        <taxon>Sphingomonadales</taxon>
        <taxon>Sphingomonadaceae</taxon>
        <taxon>Sphingomonas</taxon>
    </lineage>
</organism>
<dbReference type="PANTHER" id="PTHR30461:SF2">
    <property type="entry name" value="SERINE RECOMBINASE PINE-RELATED"/>
    <property type="match status" value="1"/>
</dbReference>
<evidence type="ECO:0000256" key="1">
    <source>
        <dbReference type="ARBA" id="ARBA00023125"/>
    </source>
</evidence>
<sequence>MKVVTYYRVSTAAQGRSGLGLEAQRDAVEAFCRARGCEVLAEFTEIESGKRNDRPQLAAALHRAKVTGATLVIAKLDRLSRNAAFLLTLRDSGVEFIAADMPDACRLTVGILAMVAEQEREAISARTKAALASAKARGSRLGNPNGAAAIRRAAKGNAGSIAVQKADADQRARDLAATVAQMRAEGLHSLPALAQGLNDRHIRTARGGRWHPSSVRNLLARLEATVG</sequence>
<dbReference type="InterPro" id="IPR006119">
    <property type="entry name" value="Resolv_N"/>
</dbReference>
<dbReference type="Pfam" id="PF00239">
    <property type="entry name" value="Resolvase"/>
    <property type="match status" value="1"/>
</dbReference>
<dbReference type="PANTHER" id="PTHR30461">
    <property type="entry name" value="DNA-INVERTASE FROM LAMBDOID PROPHAGE"/>
    <property type="match status" value="1"/>
</dbReference>
<evidence type="ECO:0000259" key="3">
    <source>
        <dbReference type="PROSITE" id="PS51736"/>
    </source>
</evidence>
<feature type="domain" description="Resolvase/invertase-type recombinase catalytic" evidence="3">
    <location>
        <begin position="2"/>
        <end position="138"/>
    </location>
</feature>
<dbReference type="PROSITE" id="PS51736">
    <property type="entry name" value="RECOMBINASES_3"/>
    <property type="match status" value="1"/>
</dbReference>
<name>A0A7X6BCF1_9SPHN</name>
<dbReference type="InterPro" id="IPR050639">
    <property type="entry name" value="SSR_resolvase"/>
</dbReference>
<dbReference type="Proteomes" id="UP000531251">
    <property type="component" value="Unassembled WGS sequence"/>
</dbReference>
<dbReference type="Gene3D" id="3.40.50.1390">
    <property type="entry name" value="Resolvase, N-terminal catalytic domain"/>
    <property type="match status" value="1"/>
</dbReference>
<evidence type="ECO:0000256" key="2">
    <source>
        <dbReference type="ARBA" id="ARBA00023172"/>
    </source>
</evidence>
<dbReference type="RefSeq" id="WP_125975782.1">
    <property type="nucleotide sequence ID" value="NZ_BAAADY010000007.1"/>
</dbReference>
<reference evidence="4 5" key="1">
    <citation type="submission" date="2020-03" db="EMBL/GenBank/DDBJ databases">
        <title>Genomic Encyclopedia of Type Strains, Phase IV (KMG-IV): sequencing the most valuable type-strain genomes for metagenomic binning, comparative biology and taxonomic classification.</title>
        <authorList>
            <person name="Goeker M."/>
        </authorList>
    </citation>
    <scope>NUCLEOTIDE SEQUENCE [LARGE SCALE GENOMIC DNA]</scope>
    <source>
        <strain evidence="4 5">DSM 7225</strain>
    </source>
</reference>
<dbReference type="GO" id="GO:0000150">
    <property type="term" value="F:DNA strand exchange activity"/>
    <property type="evidence" value="ECO:0007669"/>
    <property type="project" value="InterPro"/>
</dbReference>
<comment type="caution">
    <text evidence="4">The sequence shown here is derived from an EMBL/GenBank/DDBJ whole genome shotgun (WGS) entry which is preliminary data.</text>
</comment>
<accession>A0A7X6BCF1</accession>
<keyword evidence="1" id="KW-0238">DNA-binding</keyword>
<dbReference type="AlphaFoldDB" id="A0A7X6BCF1"/>
<dbReference type="InterPro" id="IPR046789">
    <property type="entry name" value="HTH_62"/>
</dbReference>
<dbReference type="GO" id="GO:0003677">
    <property type="term" value="F:DNA binding"/>
    <property type="evidence" value="ECO:0007669"/>
    <property type="project" value="UniProtKB-KW"/>
</dbReference>
<evidence type="ECO:0000313" key="4">
    <source>
        <dbReference type="EMBL" id="NJB98029.1"/>
    </source>
</evidence>
<keyword evidence="2" id="KW-0233">DNA recombination</keyword>
<dbReference type="CDD" id="cd00338">
    <property type="entry name" value="Ser_Recombinase"/>
    <property type="match status" value="1"/>
</dbReference>
<proteinExistence type="predicted"/>
<protein>
    <submittedName>
        <fullName evidence="4">DNA invertase Pin-like site-specific DNA recombinase</fullName>
    </submittedName>
</protein>
<gene>
    <name evidence="4" type="ORF">GGR89_002356</name>
</gene>
<dbReference type="SMART" id="SM00857">
    <property type="entry name" value="Resolvase"/>
    <property type="match status" value="1"/>
</dbReference>
<dbReference type="SUPFAM" id="SSF53041">
    <property type="entry name" value="Resolvase-like"/>
    <property type="match status" value="1"/>
</dbReference>
<keyword evidence="5" id="KW-1185">Reference proteome</keyword>
<dbReference type="InterPro" id="IPR036162">
    <property type="entry name" value="Resolvase-like_N_sf"/>
</dbReference>
<evidence type="ECO:0000313" key="5">
    <source>
        <dbReference type="Proteomes" id="UP000531251"/>
    </source>
</evidence>